<evidence type="ECO:0000313" key="3">
    <source>
        <dbReference type="Proteomes" id="UP001163105"/>
    </source>
</evidence>
<evidence type="ECO:0000256" key="1">
    <source>
        <dbReference type="SAM" id="MobiDB-lite"/>
    </source>
</evidence>
<dbReference type="AlphaFoldDB" id="A0AB34FGX7"/>
<evidence type="ECO:0000313" key="2">
    <source>
        <dbReference type="EMBL" id="KAJ6437944.1"/>
    </source>
</evidence>
<name>A0AB34FGX7_9HYPO</name>
<dbReference type="EMBL" id="JAQHRD010000009">
    <property type="protein sequence ID" value="KAJ6437944.1"/>
    <property type="molecule type" value="Genomic_DNA"/>
</dbReference>
<proteinExistence type="predicted"/>
<dbReference type="Proteomes" id="UP001163105">
    <property type="component" value="Unassembled WGS sequence"/>
</dbReference>
<comment type="caution">
    <text evidence="2">The sequence shown here is derived from an EMBL/GenBank/DDBJ whole genome shotgun (WGS) entry which is preliminary data.</text>
</comment>
<feature type="compositionally biased region" description="Polar residues" evidence="1">
    <location>
        <begin position="89"/>
        <end position="102"/>
    </location>
</feature>
<protein>
    <submittedName>
        <fullName evidence="2">EF hand domain-containing protein</fullName>
    </submittedName>
</protein>
<sequence>MGLTRTTNSEGSLEHIGRATGNAVSDNILDELLSETGYAVVTDEPHNAMDLDFSLPVPEYTIRSMSSVAEDAEPEEYRDPTMPHFRPNSGATLTSPGTSKTRGVSDEDRLADDDSEHESYTSLESEITTDKLRRWKMINAAEANAAQRGGWGRVSYKEFEEICKNQEHLGNRLDYLGSRMDFCIP</sequence>
<feature type="region of interest" description="Disordered" evidence="1">
    <location>
        <begin position="68"/>
        <end position="124"/>
    </location>
</feature>
<accession>A0AB34FGX7</accession>
<organism evidence="2 3">
    <name type="scientific">Purpureocillium lavendulum</name>
    <dbReference type="NCBI Taxonomy" id="1247861"/>
    <lineage>
        <taxon>Eukaryota</taxon>
        <taxon>Fungi</taxon>
        <taxon>Dikarya</taxon>
        <taxon>Ascomycota</taxon>
        <taxon>Pezizomycotina</taxon>
        <taxon>Sordariomycetes</taxon>
        <taxon>Hypocreomycetidae</taxon>
        <taxon>Hypocreales</taxon>
        <taxon>Ophiocordycipitaceae</taxon>
        <taxon>Purpureocillium</taxon>
    </lineage>
</organism>
<keyword evidence="3" id="KW-1185">Reference proteome</keyword>
<gene>
    <name evidence="2" type="ORF">O9K51_09366</name>
</gene>
<reference evidence="2" key="1">
    <citation type="submission" date="2023-01" db="EMBL/GenBank/DDBJ databases">
        <title>The growth and conidiation of Purpureocillium lavendulum are regulated by nitrogen source and histone H3K14 acetylation.</title>
        <authorList>
            <person name="Tang P."/>
            <person name="Han J."/>
            <person name="Zhang C."/>
            <person name="Tang P."/>
            <person name="Qi F."/>
            <person name="Zhang K."/>
            <person name="Liang L."/>
        </authorList>
    </citation>
    <scope>NUCLEOTIDE SEQUENCE</scope>
    <source>
        <strain evidence="2">YMF1.00683</strain>
    </source>
</reference>